<evidence type="ECO:0000256" key="1">
    <source>
        <dbReference type="SAM" id="MobiDB-lite"/>
    </source>
</evidence>
<proteinExistence type="predicted"/>
<dbReference type="WBParaSite" id="maker-unitig_45278-snap-gene-0.2-mRNA-1">
    <property type="protein sequence ID" value="maker-unitig_45278-snap-gene-0.2-mRNA-1"/>
    <property type="gene ID" value="maker-unitig_45278-snap-gene-0.2"/>
</dbReference>
<keyword evidence="2" id="KW-1185">Reference proteome</keyword>
<accession>A0A1I8FSA9</accession>
<name>A0A1I8FSA9_9PLAT</name>
<feature type="region of interest" description="Disordered" evidence="1">
    <location>
        <begin position="90"/>
        <end position="172"/>
    </location>
</feature>
<dbReference type="Proteomes" id="UP000095280">
    <property type="component" value="Unplaced"/>
</dbReference>
<feature type="region of interest" description="Disordered" evidence="1">
    <location>
        <begin position="1"/>
        <end position="54"/>
    </location>
</feature>
<protein>
    <submittedName>
        <fullName evidence="3">DNA_pol_E_B domain-containing protein</fullName>
    </submittedName>
</protein>
<feature type="compositionally biased region" description="Basic residues" evidence="1">
    <location>
        <begin position="116"/>
        <end position="127"/>
    </location>
</feature>
<feature type="compositionally biased region" description="Polar residues" evidence="1">
    <location>
        <begin position="136"/>
        <end position="154"/>
    </location>
</feature>
<dbReference type="AlphaFoldDB" id="A0A1I8FSA9"/>
<evidence type="ECO:0000313" key="2">
    <source>
        <dbReference type="Proteomes" id="UP000095280"/>
    </source>
</evidence>
<sequence>RQPTVENAKPKQPDFGANLFGDSDDFFAPSSTSPWPPTGRQLEEAAAKRPLLQPLLRMDSKLEMKMKVEAEKSSQDRKNDGKRFKAAFGGLKQAPAAAASEPNAVSRPRRPGGSQLRRRRRHGRGGRAAKQQQRPSPTNKLPNATLPTSSSVVSTRRGHDDRTASASLKGDTKLSAPLHGACVPMRRAFRRPARVRAESDHRLRGERQHAQAARTNWLFCRSMTDSSEGLVPVWLRHNPRQQQVGDYVNVPVVGSSCLWQPPSNRELLCSRLYQFDSGTPGDLNFGVAEEIVVISDGLGGCAGGKAYPCESGPAAQRAFSLGYFVTERAGSACLPAPRTRHI</sequence>
<evidence type="ECO:0000313" key="3">
    <source>
        <dbReference type="WBParaSite" id="maker-unitig_45278-snap-gene-0.2-mRNA-1"/>
    </source>
</evidence>
<reference evidence="3" key="1">
    <citation type="submission" date="2016-11" db="UniProtKB">
        <authorList>
            <consortium name="WormBaseParasite"/>
        </authorList>
    </citation>
    <scope>IDENTIFICATION</scope>
</reference>
<organism evidence="2 3">
    <name type="scientific">Macrostomum lignano</name>
    <dbReference type="NCBI Taxonomy" id="282301"/>
    <lineage>
        <taxon>Eukaryota</taxon>
        <taxon>Metazoa</taxon>
        <taxon>Spiralia</taxon>
        <taxon>Lophotrochozoa</taxon>
        <taxon>Platyhelminthes</taxon>
        <taxon>Rhabditophora</taxon>
        <taxon>Macrostomorpha</taxon>
        <taxon>Macrostomida</taxon>
        <taxon>Macrostomidae</taxon>
        <taxon>Macrostomum</taxon>
    </lineage>
</organism>